<evidence type="ECO:0000256" key="1">
    <source>
        <dbReference type="SAM" id="MobiDB-lite"/>
    </source>
</evidence>
<proteinExistence type="predicted"/>
<evidence type="ECO:0000313" key="2">
    <source>
        <dbReference type="EMBL" id="KAK8857759.1"/>
    </source>
</evidence>
<gene>
    <name evidence="2" type="ORF">M9Y10_016169</name>
</gene>
<dbReference type="Proteomes" id="UP001470230">
    <property type="component" value="Unassembled WGS sequence"/>
</dbReference>
<keyword evidence="3" id="KW-1185">Reference proteome</keyword>
<dbReference type="EMBL" id="JAPFFF010000020">
    <property type="protein sequence ID" value="KAK8857759.1"/>
    <property type="molecule type" value="Genomic_DNA"/>
</dbReference>
<protein>
    <submittedName>
        <fullName evidence="2">Uncharacterized protein</fullName>
    </submittedName>
</protein>
<reference evidence="2 3" key="1">
    <citation type="submission" date="2024-04" db="EMBL/GenBank/DDBJ databases">
        <title>Tritrichomonas musculus Genome.</title>
        <authorList>
            <person name="Alves-Ferreira E."/>
            <person name="Grigg M."/>
            <person name="Lorenzi H."/>
            <person name="Galac M."/>
        </authorList>
    </citation>
    <scope>NUCLEOTIDE SEQUENCE [LARGE SCALE GENOMIC DNA]</scope>
    <source>
        <strain evidence="2 3">EAF2021</strain>
    </source>
</reference>
<organism evidence="2 3">
    <name type="scientific">Tritrichomonas musculus</name>
    <dbReference type="NCBI Taxonomy" id="1915356"/>
    <lineage>
        <taxon>Eukaryota</taxon>
        <taxon>Metamonada</taxon>
        <taxon>Parabasalia</taxon>
        <taxon>Tritrichomonadida</taxon>
        <taxon>Tritrichomonadidae</taxon>
        <taxon>Tritrichomonas</taxon>
    </lineage>
</organism>
<comment type="caution">
    <text evidence="2">The sequence shown here is derived from an EMBL/GenBank/DDBJ whole genome shotgun (WGS) entry which is preliminary data.</text>
</comment>
<feature type="region of interest" description="Disordered" evidence="1">
    <location>
        <begin position="76"/>
        <end position="100"/>
    </location>
</feature>
<name>A0ABR2I5H8_9EUKA</name>
<sequence length="100" mass="11588">MDDFSRFDVGIRRLRSSVRVHQFLSSCFVAYDLNCDAALVGVVECPAGNRRLQRNCAENNRSDRIVSVLVHRSDEQEKHATKDDAQFQKYLEGNDDRRRN</sequence>
<accession>A0ABR2I5H8</accession>
<evidence type="ECO:0000313" key="3">
    <source>
        <dbReference type="Proteomes" id="UP001470230"/>
    </source>
</evidence>